<dbReference type="RefSeq" id="WP_133297270.1">
    <property type="nucleotide sequence ID" value="NZ_QNUH01000060.1"/>
</dbReference>
<dbReference type="EMBL" id="QNUH01000060">
    <property type="protein sequence ID" value="REC70713.1"/>
    <property type="molecule type" value="Genomic_DNA"/>
</dbReference>
<protein>
    <recommendedName>
        <fullName evidence="3">RHS repeat-associated core domain-containing protein</fullName>
    </recommendedName>
</protein>
<proteinExistence type="predicted"/>
<feature type="non-terminal residue" evidence="1">
    <location>
        <position position="1"/>
    </location>
</feature>
<evidence type="ECO:0000313" key="2">
    <source>
        <dbReference type="Proteomes" id="UP000257030"/>
    </source>
</evidence>
<dbReference type="Proteomes" id="UP000257030">
    <property type="component" value="Unassembled WGS sequence"/>
</dbReference>
<organism evidence="1 2">
    <name type="scientific">Chryseobacterium elymi</name>
    <dbReference type="NCBI Taxonomy" id="395936"/>
    <lineage>
        <taxon>Bacteria</taxon>
        <taxon>Pseudomonadati</taxon>
        <taxon>Bacteroidota</taxon>
        <taxon>Flavobacteriia</taxon>
        <taxon>Flavobacteriales</taxon>
        <taxon>Weeksellaceae</taxon>
        <taxon>Chryseobacterium group</taxon>
        <taxon>Chryseobacterium</taxon>
    </lineage>
</organism>
<accession>A0A3D9CY78</accession>
<reference evidence="1 2" key="1">
    <citation type="journal article" date="2010" name="Syst. Appl. Microbiol.">
        <title>Four new species of Chryseobacterium from the rhizosphere of coastal sand dune plants, Chryseobacterium elymi sp. nov., Chryseobacterium hagamense sp. nov., Chryseobacterium lathyri sp. nov. and Chryseobacterium rhizosphaerae sp. nov.</title>
        <authorList>
            <person name="Cho S.H."/>
            <person name="Lee K.S."/>
            <person name="Shin D.S."/>
            <person name="Han J.H."/>
            <person name="Park K.S."/>
            <person name="Lee C.H."/>
            <person name="Park K.H."/>
            <person name="Kim S.B."/>
        </authorList>
    </citation>
    <scope>NUCLEOTIDE SEQUENCE [LARGE SCALE GENOMIC DNA]</scope>
    <source>
        <strain evidence="1 2">KCTC 22547</strain>
    </source>
</reference>
<dbReference type="InterPro" id="IPR050708">
    <property type="entry name" value="T6SS_VgrG/RHS"/>
</dbReference>
<gene>
    <name evidence="1" type="ORF">DRF60_20825</name>
</gene>
<dbReference type="InterPro" id="IPR022385">
    <property type="entry name" value="Rhs_assc_core"/>
</dbReference>
<dbReference type="Gene3D" id="2.180.10.10">
    <property type="entry name" value="RHS repeat-associated core"/>
    <property type="match status" value="1"/>
</dbReference>
<dbReference type="PANTHER" id="PTHR32305:SF15">
    <property type="entry name" value="PROTEIN RHSA-RELATED"/>
    <property type="match status" value="1"/>
</dbReference>
<keyword evidence="2" id="KW-1185">Reference proteome</keyword>
<dbReference type="NCBIfam" id="TIGR03696">
    <property type="entry name" value="Rhs_assc_core"/>
    <property type="match status" value="1"/>
</dbReference>
<dbReference type="PANTHER" id="PTHR32305">
    <property type="match status" value="1"/>
</dbReference>
<sequence>TDTNNYYAFGLNHIGGLKGNLGGYQNYKYNGKELQETGMYDYGARMYMPDIGRWGVADELAEKSRRFSPYTYALDNPIMFVDPDGREAQGCCGNLWNLAKTYYSGMYQGAKSVAAGTYQGVKQVVTHPIESAKSLASNPSGALKSGISKSTNLMASVAAFPAIAGASVKKGDATVAGKIAGKALGTAVIEGGAAIATEGIGSAISSLRTAGRMSKLSSEVTATASELSAGGKAPATIVGAELNGQTTIATSGVPPITIAPQLEGVVSELGGIGTRTPAGNVVGCCAEFQAGNKLLLDNPLASPSQVNFTEAIRPRTGQTIPMCENCKTTFGK</sequence>
<evidence type="ECO:0000313" key="1">
    <source>
        <dbReference type="EMBL" id="REC70713.1"/>
    </source>
</evidence>
<comment type="caution">
    <text evidence="1">The sequence shown here is derived from an EMBL/GenBank/DDBJ whole genome shotgun (WGS) entry which is preliminary data.</text>
</comment>
<name>A0A3D9CY78_9FLAO</name>
<dbReference type="AlphaFoldDB" id="A0A3D9CY78"/>
<evidence type="ECO:0008006" key="3">
    <source>
        <dbReference type="Google" id="ProtNLM"/>
    </source>
</evidence>